<feature type="region of interest" description="Disordered" evidence="1">
    <location>
        <begin position="1"/>
        <end position="87"/>
    </location>
</feature>
<feature type="compositionally biased region" description="Low complexity" evidence="1">
    <location>
        <begin position="291"/>
        <end position="300"/>
    </location>
</feature>
<dbReference type="SMART" id="SM00240">
    <property type="entry name" value="FHA"/>
    <property type="match status" value="1"/>
</dbReference>
<keyword evidence="5" id="KW-1185">Reference proteome</keyword>
<evidence type="ECO:0000313" key="4">
    <source>
        <dbReference type="EMBL" id="MDY7225251.1"/>
    </source>
</evidence>
<dbReference type="InterPro" id="IPR000253">
    <property type="entry name" value="FHA_dom"/>
</dbReference>
<feature type="domain" description="FHA" evidence="3">
    <location>
        <begin position="112"/>
        <end position="161"/>
    </location>
</feature>
<dbReference type="RefSeq" id="WP_321543967.1">
    <property type="nucleotide sequence ID" value="NZ_JAXIVS010000001.1"/>
</dbReference>
<feature type="transmembrane region" description="Helical" evidence="2">
    <location>
        <begin position="210"/>
        <end position="233"/>
    </location>
</feature>
<organism evidence="4 5">
    <name type="scientific">Hyalangium rubrum</name>
    <dbReference type="NCBI Taxonomy" id="3103134"/>
    <lineage>
        <taxon>Bacteria</taxon>
        <taxon>Pseudomonadati</taxon>
        <taxon>Myxococcota</taxon>
        <taxon>Myxococcia</taxon>
        <taxon>Myxococcales</taxon>
        <taxon>Cystobacterineae</taxon>
        <taxon>Archangiaceae</taxon>
        <taxon>Hyalangium</taxon>
    </lineage>
</organism>
<protein>
    <submittedName>
        <fullName evidence="4">FHA domain-containing protein</fullName>
    </submittedName>
</protein>
<reference evidence="4 5" key="1">
    <citation type="submission" date="2023-12" db="EMBL/GenBank/DDBJ databases">
        <title>the genome sequence of Hyalangium sp. s54d21.</title>
        <authorList>
            <person name="Zhang X."/>
        </authorList>
    </citation>
    <scope>NUCLEOTIDE SEQUENCE [LARGE SCALE GENOMIC DNA]</scope>
    <source>
        <strain evidence="5">s54d21</strain>
    </source>
</reference>
<evidence type="ECO:0000256" key="2">
    <source>
        <dbReference type="SAM" id="Phobius"/>
    </source>
</evidence>
<feature type="compositionally biased region" description="Basic and acidic residues" evidence="1">
    <location>
        <begin position="64"/>
        <end position="80"/>
    </location>
</feature>
<feature type="region of interest" description="Disordered" evidence="1">
    <location>
        <begin position="239"/>
        <end position="322"/>
    </location>
</feature>
<dbReference type="SUPFAM" id="SSF48452">
    <property type="entry name" value="TPR-like"/>
    <property type="match status" value="1"/>
</dbReference>
<dbReference type="EMBL" id="JAXIVS010000001">
    <property type="protein sequence ID" value="MDY7225251.1"/>
    <property type="molecule type" value="Genomic_DNA"/>
</dbReference>
<sequence length="453" mass="47961">MAPSNPKRPPRPPRPPGAPSPKKQEVELPFDDDEVAPLQEDDPRPQRVPQFPAGPRRSARRAGAGRDARGDRELSTRFDANEYSDPGHSPAFLYVERGPGLGQLIPVKQGPLVIGRASACDLRLQHPSISRRHAQLMRQGERFVLRDLGSQNGTFVNRVKLTGDTDIRVGDEISLGNALMKLRGPGSSSDKVPLTALPVHKKPARMAMSLTRVALVAAAVGSAVAALLTLAFLKITSPESEGTASTDSASGAYVPPPSATEEERAASATEEESRAARPIVPPSSAKASGPRASSISAKSAASRKESGSRSSAQGTKSSAGEERADVISLYEKGDVATALSLARSAQLESLASRITDFQSAQEAGQKALNARDTASALRHLSAALAVDQELSQGWSVQGRKLRKQLGHLHTLTGVDQQKAGDTGAARESFKTALKYDPSNARAKKELQQLGGQP</sequence>
<keyword evidence="2" id="KW-1133">Transmembrane helix</keyword>
<evidence type="ECO:0000256" key="1">
    <source>
        <dbReference type="SAM" id="MobiDB-lite"/>
    </source>
</evidence>
<dbReference type="PANTHER" id="PTHR23308">
    <property type="entry name" value="NUCLEAR INHIBITOR OF PROTEIN PHOSPHATASE-1"/>
    <property type="match status" value="1"/>
</dbReference>
<proteinExistence type="predicted"/>
<keyword evidence="2" id="KW-0812">Transmembrane</keyword>
<gene>
    <name evidence="4" type="ORF">SYV04_02615</name>
</gene>
<dbReference type="Gene3D" id="1.25.40.10">
    <property type="entry name" value="Tetratricopeptide repeat domain"/>
    <property type="match status" value="1"/>
</dbReference>
<dbReference type="InterPro" id="IPR050923">
    <property type="entry name" value="Cell_Proc_Reg/RNA_Proc"/>
</dbReference>
<comment type="caution">
    <text evidence="4">The sequence shown here is derived from an EMBL/GenBank/DDBJ whole genome shotgun (WGS) entry which is preliminary data.</text>
</comment>
<accession>A0ABU5GVY8</accession>
<keyword evidence="2" id="KW-0472">Membrane</keyword>
<name>A0ABU5GVY8_9BACT</name>
<feature type="compositionally biased region" description="Basic and acidic residues" evidence="1">
    <location>
        <begin position="261"/>
        <end position="275"/>
    </location>
</feature>
<dbReference type="PROSITE" id="PS50006">
    <property type="entry name" value="FHA_DOMAIN"/>
    <property type="match status" value="1"/>
</dbReference>
<dbReference type="SUPFAM" id="SSF49879">
    <property type="entry name" value="SMAD/FHA domain"/>
    <property type="match status" value="1"/>
</dbReference>
<evidence type="ECO:0000313" key="5">
    <source>
        <dbReference type="Proteomes" id="UP001291309"/>
    </source>
</evidence>
<dbReference type="InterPro" id="IPR008984">
    <property type="entry name" value="SMAD_FHA_dom_sf"/>
</dbReference>
<dbReference type="CDD" id="cd00060">
    <property type="entry name" value="FHA"/>
    <property type="match status" value="1"/>
</dbReference>
<feature type="compositionally biased region" description="Polar residues" evidence="1">
    <location>
        <begin position="239"/>
        <end position="249"/>
    </location>
</feature>
<evidence type="ECO:0000259" key="3">
    <source>
        <dbReference type="PROSITE" id="PS50006"/>
    </source>
</evidence>
<dbReference type="Pfam" id="PF00498">
    <property type="entry name" value="FHA"/>
    <property type="match status" value="1"/>
</dbReference>
<dbReference type="InterPro" id="IPR011990">
    <property type="entry name" value="TPR-like_helical_dom_sf"/>
</dbReference>
<dbReference type="Proteomes" id="UP001291309">
    <property type="component" value="Unassembled WGS sequence"/>
</dbReference>
<feature type="region of interest" description="Disordered" evidence="1">
    <location>
        <begin position="432"/>
        <end position="453"/>
    </location>
</feature>
<dbReference type="Gene3D" id="2.60.200.20">
    <property type="match status" value="1"/>
</dbReference>